<evidence type="ECO:0000256" key="3">
    <source>
        <dbReference type="ARBA" id="ARBA00022801"/>
    </source>
</evidence>
<dbReference type="EMBL" id="SIHJ01000001">
    <property type="protein sequence ID" value="TWT36964.1"/>
    <property type="molecule type" value="Genomic_DNA"/>
</dbReference>
<reference evidence="8 9" key="1">
    <citation type="submission" date="2019-02" db="EMBL/GenBank/DDBJ databases">
        <title>Deep-cultivation of Planctomycetes and their phenomic and genomic characterization uncovers novel biology.</title>
        <authorList>
            <person name="Wiegand S."/>
            <person name="Jogler M."/>
            <person name="Boedeker C."/>
            <person name="Pinto D."/>
            <person name="Vollmers J."/>
            <person name="Rivas-Marin E."/>
            <person name="Kohn T."/>
            <person name="Peeters S.H."/>
            <person name="Heuer A."/>
            <person name="Rast P."/>
            <person name="Oberbeckmann S."/>
            <person name="Bunk B."/>
            <person name="Jeske O."/>
            <person name="Meyerdierks A."/>
            <person name="Storesund J.E."/>
            <person name="Kallscheuer N."/>
            <person name="Luecker S."/>
            <person name="Lage O.M."/>
            <person name="Pohl T."/>
            <person name="Merkel B.J."/>
            <person name="Hornburger P."/>
            <person name="Mueller R.-W."/>
            <person name="Bruemmer F."/>
            <person name="Labrenz M."/>
            <person name="Spormann A.M."/>
            <person name="Op Den Camp H."/>
            <person name="Overmann J."/>
            <person name="Amann R."/>
            <person name="Jetten M.S.M."/>
            <person name="Mascher T."/>
            <person name="Medema M.H."/>
            <person name="Devos D.P."/>
            <person name="Kaster A.-K."/>
            <person name="Ovreas L."/>
            <person name="Rohde M."/>
            <person name="Galperin M.Y."/>
            <person name="Jogler C."/>
        </authorList>
    </citation>
    <scope>NUCLEOTIDE SEQUENCE [LARGE SCALE GENOMIC DNA]</scope>
    <source>
        <strain evidence="8 9">KOR34</strain>
    </source>
</reference>
<dbReference type="EC" id="3.2.1.55" evidence="8"/>
<dbReference type="PANTHER" id="PTHR43817">
    <property type="entry name" value="GLYCOSYL HYDROLASE"/>
    <property type="match status" value="1"/>
</dbReference>
<dbReference type="RefSeq" id="WP_197531282.1">
    <property type="nucleotide sequence ID" value="NZ_SIHJ01000001.1"/>
</dbReference>
<proteinExistence type="inferred from homology"/>
<evidence type="ECO:0000256" key="4">
    <source>
        <dbReference type="ARBA" id="ARBA00023295"/>
    </source>
</evidence>
<sequence length="520" mass="56424" precursor="true">MITLRILAACCAAVAGAAPALAAAPPLTYANPIYGGQDPYVFQADGWYYIAASAPGDTAIVVFKSRSLTDPGVSRTVYRPPPTGPYSKQLWAPEIHRIDGQWYIYTCADDGDNANHRLIVLKADTDDPQGPYSMAAELQTPGWAIDESVFRTADGTLYCVWSGWPTDTVPDSTQHLFISRMKSPTELVGPAVDISGKMYEWETRGRPAGLNEGSQPLQRNGRLFIVYACSGSWTADYALGLMECTDGDVMNPRSWVKRPEPVLSRTDGVYGPGHGCLTKSPDGTEDWLVYHSSIDPEGSWNRAISIKRYGWKPDGTPDFGEPAPWGKVLPAPSGEAPPPAGDAYADDFTSVDAWEPITFFREHSVSARDGRVAIRGALDPRYSDKLVLRDRGYDDLDITVEVARRRGDGPAGLLFRASNCAVGRHRYSGYVAQITADGVVELGRSDGRSLTILAEAELPDSGRGPRRLRVVARGPEISVYIGDADQPILTATDDAHTTGRVGLLADGVNALFGRFRVEPL</sequence>
<evidence type="ECO:0000256" key="2">
    <source>
        <dbReference type="ARBA" id="ARBA00022729"/>
    </source>
</evidence>
<dbReference type="Pfam" id="PF04616">
    <property type="entry name" value="Glyco_hydro_43"/>
    <property type="match status" value="1"/>
</dbReference>
<name>A0A5C5VEB0_9BACT</name>
<organism evidence="8 9">
    <name type="scientific">Posidoniimonas corsicana</name>
    <dbReference type="NCBI Taxonomy" id="1938618"/>
    <lineage>
        <taxon>Bacteria</taxon>
        <taxon>Pseudomonadati</taxon>
        <taxon>Planctomycetota</taxon>
        <taxon>Planctomycetia</taxon>
        <taxon>Pirellulales</taxon>
        <taxon>Lacipirellulaceae</taxon>
        <taxon>Posidoniimonas</taxon>
    </lineage>
</organism>
<evidence type="ECO:0000256" key="1">
    <source>
        <dbReference type="ARBA" id="ARBA00009865"/>
    </source>
</evidence>
<accession>A0A5C5VEB0</accession>
<dbReference type="CDD" id="cd18820">
    <property type="entry name" value="GH43_LbAraf43-like"/>
    <property type="match status" value="1"/>
</dbReference>
<dbReference type="Proteomes" id="UP000316714">
    <property type="component" value="Unassembled WGS sequence"/>
</dbReference>
<feature type="chain" id="PRO_5022673409" evidence="7">
    <location>
        <begin position="23"/>
        <end position="520"/>
    </location>
</feature>
<evidence type="ECO:0000256" key="5">
    <source>
        <dbReference type="PIRSR" id="PIRSR606710-2"/>
    </source>
</evidence>
<dbReference type="GO" id="GO:0046556">
    <property type="term" value="F:alpha-L-arabinofuranosidase activity"/>
    <property type="evidence" value="ECO:0007669"/>
    <property type="project" value="UniProtKB-EC"/>
</dbReference>
<evidence type="ECO:0000313" key="8">
    <source>
        <dbReference type="EMBL" id="TWT36964.1"/>
    </source>
</evidence>
<dbReference type="AlphaFoldDB" id="A0A5C5VEB0"/>
<dbReference type="PANTHER" id="PTHR43817:SF1">
    <property type="entry name" value="HYDROLASE, FAMILY 43, PUTATIVE (AFU_ORTHOLOGUE AFUA_3G01660)-RELATED"/>
    <property type="match status" value="1"/>
</dbReference>
<comment type="similarity">
    <text evidence="1 6">Belongs to the glycosyl hydrolase 43 family.</text>
</comment>
<keyword evidence="3 6" id="KW-0378">Hydrolase</keyword>
<keyword evidence="2 7" id="KW-0732">Signal</keyword>
<evidence type="ECO:0000313" key="9">
    <source>
        <dbReference type="Proteomes" id="UP000316714"/>
    </source>
</evidence>
<keyword evidence="9" id="KW-1185">Reference proteome</keyword>
<evidence type="ECO:0000256" key="7">
    <source>
        <dbReference type="SAM" id="SignalP"/>
    </source>
</evidence>
<dbReference type="SUPFAM" id="SSF75005">
    <property type="entry name" value="Arabinanase/levansucrase/invertase"/>
    <property type="match status" value="1"/>
</dbReference>
<dbReference type="InterPro" id="IPR023296">
    <property type="entry name" value="Glyco_hydro_beta-prop_sf"/>
</dbReference>
<feature type="site" description="Important for catalytic activity, responsible for pKa modulation of the active site Glu and correct orientation of both the proton donor and substrate" evidence="5">
    <location>
        <position position="146"/>
    </location>
</feature>
<feature type="signal peptide" evidence="7">
    <location>
        <begin position="1"/>
        <end position="22"/>
    </location>
</feature>
<dbReference type="GO" id="GO:0005975">
    <property type="term" value="P:carbohydrate metabolic process"/>
    <property type="evidence" value="ECO:0007669"/>
    <property type="project" value="InterPro"/>
</dbReference>
<dbReference type="Gene3D" id="2.60.120.560">
    <property type="entry name" value="Exo-inulinase, domain 1"/>
    <property type="match status" value="1"/>
</dbReference>
<gene>
    <name evidence="8" type="ORF">KOR34_19090</name>
</gene>
<dbReference type="Gene3D" id="2.115.10.20">
    <property type="entry name" value="Glycosyl hydrolase domain, family 43"/>
    <property type="match status" value="1"/>
</dbReference>
<keyword evidence="4 6" id="KW-0326">Glycosidase</keyword>
<comment type="caution">
    <text evidence="8">The sequence shown here is derived from an EMBL/GenBank/DDBJ whole genome shotgun (WGS) entry which is preliminary data.</text>
</comment>
<dbReference type="InterPro" id="IPR006710">
    <property type="entry name" value="Glyco_hydro_43"/>
</dbReference>
<evidence type="ECO:0000256" key="6">
    <source>
        <dbReference type="RuleBase" id="RU361187"/>
    </source>
</evidence>
<protein>
    <submittedName>
        <fullName evidence="8">Extracellular exo-alpha-(1-&gt;5)-L-arabinofuranosidase</fullName>
        <ecNumber evidence="8">3.2.1.55</ecNumber>
    </submittedName>
</protein>